<evidence type="ECO:0000256" key="1">
    <source>
        <dbReference type="ARBA" id="ARBA00002056"/>
    </source>
</evidence>
<accession>A0A6B3NBU2</accession>
<dbReference type="GO" id="GO:0009245">
    <property type="term" value="P:lipid A biosynthetic process"/>
    <property type="evidence" value="ECO:0007669"/>
    <property type="project" value="UniProtKB-UniRule"/>
</dbReference>
<keyword evidence="8" id="KW-0443">Lipid metabolism</keyword>
<comment type="function">
    <text evidence="1">Condensation of UDP-2,3-diacylglucosamine and 2,3-diacylglucosamine-1-phosphate to form lipid A disaccharide, a precursor of lipid A, a phosphorylated glycolipid that anchors the lipopolysaccharide to the outer membrane of the cell.</text>
</comment>
<protein>
    <recommendedName>
        <fullName evidence="3 10">Lipid-A-disaccharide synthase</fullName>
        <ecNumber evidence="2 10">2.4.1.182</ecNumber>
    </recommendedName>
</protein>
<reference evidence="11" key="1">
    <citation type="submission" date="2019-11" db="EMBL/GenBank/DDBJ databases">
        <title>Genomic insights into an expanded diversity of filamentous marine cyanobacteria reveals the extraordinary biosynthetic potential of Moorea and Okeania.</title>
        <authorList>
            <person name="Ferreira Leao T."/>
            <person name="Wang M."/>
            <person name="Moss N."/>
            <person name="Da Silva R."/>
            <person name="Sanders J."/>
            <person name="Nurk S."/>
            <person name="Gurevich A."/>
            <person name="Humphrey G."/>
            <person name="Reher R."/>
            <person name="Zhu Q."/>
            <person name="Belda-Ferre P."/>
            <person name="Glukhov E."/>
            <person name="Rex R."/>
            <person name="Dorrestein P.C."/>
            <person name="Knight R."/>
            <person name="Pevzner P."/>
            <person name="Gerwick W.H."/>
            <person name="Gerwick L."/>
        </authorList>
    </citation>
    <scope>NUCLEOTIDE SEQUENCE</scope>
    <source>
        <strain evidence="11">SIO1C4</strain>
    </source>
</reference>
<comment type="caution">
    <text evidence="11">The sequence shown here is derived from an EMBL/GenBank/DDBJ whole genome shotgun (WGS) entry which is preliminary data.</text>
</comment>
<evidence type="ECO:0000256" key="10">
    <source>
        <dbReference type="NCBIfam" id="TIGR00215"/>
    </source>
</evidence>
<evidence type="ECO:0000256" key="5">
    <source>
        <dbReference type="ARBA" id="ARBA00022556"/>
    </source>
</evidence>
<comment type="catalytic activity">
    <reaction evidence="9">
        <text>a lipid X + a UDP-2-N,3-O-bis[(3R)-3-hydroxyacyl]-alpha-D-glucosamine = a lipid A disaccharide + UDP + H(+)</text>
        <dbReference type="Rhea" id="RHEA:67828"/>
        <dbReference type="ChEBI" id="CHEBI:15378"/>
        <dbReference type="ChEBI" id="CHEBI:58223"/>
        <dbReference type="ChEBI" id="CHEBI:137748"/>
        <dbReference type="ChEBI" id="CHEBI:176338"/>
        <dbReference type="ChEBI" id="CHEBI:176343"/>
        <dbReference type="EC" id="2.4.1.182"/>
    </reaction>
</comment>
<dbReference type="PANTHER" id="PTHR30372">
    <property type="entry name" value="LIPID-A-DISACCHARIDE SYNTHASE"/>
    <property type="match status" value="1"/>
</dbReference>
<keyword evidence="7 11" id="KW-0808">Transferase</keyword>
<name>A0A6B3NBU2_9CYAN</name>
<dbReference type="GO" id="GO:0016020">
    <property type="term" value="C:membrane"/>
    <property type="evidence" value="ECO:0007669"/>
    <property type="project" value="GOC"/>
</dbReference>
<dbReference type="GO" id="GO:0005543">
    <property type="term" value="F:phospholipid binding"/>
    <property type="evidence" value="ECO:0007669"/>
    <property type="project" value="TreeGrafter"/>
</dbReference>
<sequence length="419" mass="46444">MVVRTIFISTGEVSGDLQGAMLIEALKRCAQITGLELEIVALGGEKMAAAGAKLLVNTTGIGSVGLLESLPFVLPTLQIQRRAQHYLQQHPPDIAVLIDYFGPNLVIGNLIRSRLPQVPIVYYIAPQDWVWSVSSRNTAKLVKMTDKMLAIFAEEARYFQKKGASVSWVGHPLVDRMQSSPSRPQARAALGIEPEQIAIALVPASRRQELKYMLPVICKAAKQIQWQLLAGSGREGERERGGEGENLYSSLPQNLKLSQNSPLFWIPLSLEAYRRPIEAAIESYGLRATLVSEQTTEVLAAVDLAITKSGTVNLELALLDVPQVVFYRVSPFTAWFARTFLNFSIPFMSPPNLVVMRSIVPEFLQEQATAENIVQKALELLLNPQKRQQILADYQEMRSLLGEVGVCDRAAREILKLTQ</sequence>
<dbReference type="EC" id="2.4.1.182" evidence="2 10"/>
<dbReference type="InterPro" id="IPR003835">
    <property type="entry name" value="Glyco_trans_19"/>
</dbReference>
<dbReference type="SUPFAM" id="SSF53756">
    <property type="entry name" value="UDP-Glycosyltransferase/glycogen phosphorylase"/>
    <property type="match status" value="1"/>
</dbReference>
<organism evidence="11">
    <name type="scientific">Symploca sp. SIO1C4</name>
    <dbReference type="NCBI Taxonomy" id="2607765"/>
    <lineage>
        <taxon>Bacteria</taxon>
        <taxon>Bacillati</taxon>
        <taxon>Cyanobacteriota</taxon>
        <taxon>Cyanophyceae</taxon>
        <taxon>Coleofasciculales</taxon>
        <taxon>Coleofasciculaceae</taxon>
        <taxon>Symploca</taxon>
    </lineage>
</organism>
<evidence type="ECO:0000256" key="4">
    <source>
        <dbReference type="ARBA" id="ARBA00022516"/>
    </source>
</evidence>
<evidence type="ECO:0000256" key="9">
    <source>
        <dbReference type="ARBA" id="ARBA00048975"/>
    </source>
</evidence>
<evidence type="ECO:0000256" key="7">
    <source>
        <dbReference type="ARBA" id="ARBA00022679"/>
    </source>
</evidence>
<dbReference type="PANTHER" id="PTHR30372:SF4">
    <property type="entry name" value="LIPID-A-DISACCHARIDE SYNTHASE, MITOCHONDRIAL-RELATED"/>
    <property type="match status" value="1"/>
</dbReference>
<gene>
    <name evidence="11" type="primary">lpxB</name>
    <name evidence="11" type="ORF">F6J89_10620</name>
</gene>
<dbReference type="NCBIfam" id="TIGR00215">
    <property type="entry name" value="lpxB"/>
    <property type="match status" value="1"/>
</dbReference>
<keyword evidence="6 11" id="KW-0328">Glycosyltransferase</keyword>
<dbReference type="AlphaFoldDB" id="A0A6B3NBU2"/>
<dbReference type="GO" id="GO:0008915">
    <property type="term" value="F:lipid-A-disaccharide synthase activity"/>
    <property type="evidence" value="ECO:0007669"/>
    <property type="project" value="UniProtKB-UniRule"/>
</dbReference>
<evidence type="ECO:0000256" key="2">
    <source>
        <dbReference type="ARBA" id="ARBA00012687"/>
    </source>
</evidence>
<evidence type="ECO:0000256" key="6">
    <source>
        <dbReference type="ARBA" id="ARBA00022676"/>
    </source>
</evidence>
<evidence type="ECO:0000256" key="8">
    <source>
        <dbReference type="ARBA" id="ARBA00023098"/>
    </source>
</evidence>
<dbReference type="EMBL" id="JAAHFQ010000166">
    <property type="protein sequence ID" value="NER28062.1"/>
    <property type="molecule type" value="Genomic_DNA"/>
</dbReference>
<evidence type="ECO:0000313" key="11">
    <source>
        <dbReference type="EMBL" id="NER28062.1"/>
    </source>
</evidence>
<proteinExistence type="predicted"/>
<keyword evidence="4" id="KW-0444">Lipid biosynthesis</keyword>
<dbReference type="Pfam" id="PF02684">
    <property type="entry name" value="LpxB"/>
    <property type="match status" value="2"/>
</dbReference>
<evidence type="ECO:0000256" key="3">
    <source>
        <dbReference type="ARBA" id="ARBA00020902"/>
    </source>
</evidence>
<keyword evidence="5" id="KW-0441">Lipid A biosynthesis</keyword>